<evidence type="ECO:0000313" key="1">
    <source>
        <dbReference type="EMBL" id="MFD1126559.1"/>
    </source>
</evidence>
<keyword evidence="2" id="KW-1185">Reference proteome</keyword>
<proteinExistence type="predicted"/>
<dbReference type="RefSeq" id="WP_285850310.1">
    <property type="nucleotide sequence ID" value="NZ_JBHTKX010000001.1"/>
</dbReference>
<gene>
    <name evidence="1" type="ORF">ACFQ3J_00020</name>
</gene>
<evidence type="ECO:0008006" key="3">
    <source>
        <dbReference type="Google" id="ProtNLM"/>
    </source>
</evidence>
<reference evidence="2" key="1">
    <citation type="journal article" date="2019" name="Int. J. Syst. Evol. Microbiol.">
        <title>The Global Catalogue of Microorganisms (GCM) 10K type strain sequencing project: providing services to taxonomists for standard genome sequencing and annotation.</title>
        <authorList>
            <consortium name="The Broad Institute Genomics Platform"/>
            <consortium name="The Broad Institute Genome Sequencing Center for Infectious Disease"/>
            <person name="Wu L."/>
            <person name="Ma J."/>
        </authorList>
    </citation>
    <scope>NUCLEOTIDE SEQUENCE [LARGE SCALE GENOMIC DNA]</scope>
    <source>
        <strain evidence="2">CCUG 53519</strain>
    </source>
</reference>
<sequence length="44" mass="4966">MAQKAILALARAGNAERTDEDCCCTGCHYVLKRRENRDKLKPES</sequence>
<accession>A0ABW3PGW3</accession>
<name>A0ABW3PGW3_9BACL</name>
<dbReference type="EMBL" id="JBHTKX010000001">
    <property type="protein sequence ID" value="MFD1126559.1"/>
    <property type="molecule type" value="Genomic_DNA"/>
</dbReference>
<protein>
    <recommendedName>
        <fullName evidence="3">50S ribosomal protein L33</fullName>
    </recommendedName>
</protein>
<organism evidence="1 2">
    <name type="scientific">Paenibacillus provencensis</name>
    <dbReference type="NCBI Taxonomy" id="441151"/>
    <lineage>
        <taxon>Bacteria</taxon>
        <taxon>Bacillati</taxon>
        <taxon>Bacillota</taxon>
        <taxon>Bacilli</taxon>
        <taxon>Bacillales</taxon>
        <taxon>Paenibacillaceae</taxon>
        <taxon>Paenibacillus</taxon>
    </lineage>
</organism>
<dbReference type="Proteomes" id="UP001597169">
    <property type="component" value="Unassembled WGS sequence"/>
</dbReference>
<evidence type="ECO:0000313" key="2">
    <source>
        <dbReference type="Proteomes" id="UP001597169"/>
    </source>
</evidence>
<comment type="caution">
    <text evidence="1">The sequence shown here is derived from an EMBL/GenBank/DDBJ whole genome shotgun (WGS) entry which is preliminary data.</text>
</comment>